<comment type="caution">
    <text evidence="1">The sequence shown here is derived from an EMBL/GenBank/DDBJ whole genome shotgun (WGS) entry which is preliminary data.</text>
</comment>
<dbReference type="EMBL" id="JAFVMH010000001">
    <property type="protein sequence ID" value="MBO1323591.1"/>
    <property type="molecule type" value="Genomic_DNA"/>
</dbReference>
<accession>A0A939KQG1</accession>
<dbReference type="Proteomes" id="UP000664073">
    <property type="component" value="Unassembled WGS sequence"/>
</dbReference>
<proteinExistence type="predicted"/>
<protein>
    <submittedName>
        <fullName evidence="1">Uncharacterized protein</fullName>
    </submittedName>
</protein>
<organism evidence="1 2">
    <name type="scientific">Acetobacter garciniae</name>
    <dbReference type="NCBI Taxonomy" id="2817435"/>
    <lineage>
        <taxon>Bacteria</taxon>
        <taxon>Pseudomonadati</taxon>
        <taxon>Pseudomonadota</taxon>
        <taxon>Alphaproteobacteria</taxon>
        <taxon>Acetobacterales</taxon>
        <taxon>Acetobacteraceae</taxon>
        <taxon>Acetobacter</taxon>
    </lineage>
</organism>
<name>A0A939KQG1_9PROT</name>
<sequence>MSTQKRERSRLAVLLPEPVVTSGKNAPEGIVSDGIIDWDFVLHMWVQPMSSDTGRVYAPCVVFLDDTWVMIGPVGTLDAARQLCYRWSALHDRAVRDQTRSPVPLPIAHEGSVVDIMPAELPGTLPGDPWVFNETERRFRLDLIKLGVDLANSAGGWSLDARIAQIDASLREVSGTFRSSGVVQPHLARAYLAKAREAAVFWATELQAVDDAEVETPEDMARSFVDDIRKGGITFADAYEHLTQHFTYLYGDILNTDGSVFAGRQAYARRAIEAGHARLLYFFSQVAEL</sequence>
<dbReference type="RefSeq" id="WP_207843978.1">
    <property type="nucleotide sequence ID" value="NZ_JAFVMH010000001.1"/>
</dbReference>
<reference evidence="1" key="1">
    <citation type="submission" date="2021-03" db="EMBL/GenBank/DDBJ databases">
        <title>The complete genome sequence of Acetobacter sp. TBRC 12339.</title>
        <authorList>
            <person name="Charoenyingcharoen P."/>
            <person name="Yukphan P."/>
        </authorList>
    </citation>
    <scope>NUCLEOTIDE SEQUENCE</scope>
    <source>
        <strain evidence="1">TBRC 12339</strain>
    </source>
</reference>
<gene>
    <name evidence="1" type="ORF">J2D77_00270</name>
</gene>
<evidence type="ECO:0000313" key="2">
    <source>
        <dbReference type="Proteomes" id="UP000664073"/>
    </source>
</evidence>
<evidence type="ECO:0000313" key="1">
    <source>
        <dbReference type="EMBL" id="MBO1323591.1"/>
    </source>
</evidence>
<keyword evidence="2" id="KW-1185">Reference proteome</keyword>
<dbReference type="AlphaFoldDB" id="A0A939KQG1"/>